<evidence type="ECO:0000256" key="2">
    <source>
        <dbReference type="ARBA" id="ARBA00022448"/>
    </source>
</evidence>
<keyword evidence="6 7" id="KW-0472">Membrane</keyword>
<feature type="transmembrane region" description="Helical" evidence="7">
    <location>
        <begin position="66"/>
        <end position="99"/>
    </location>
</feature>
<feature type="transmembrane region" description="Helical" evidence="7">
    <location>
        <begin position="15"/>
        <end position="35"/>
    </location>
</feature>
<organism evidence="8 9">
    <name type="scientific">Alloyangia pacifica</name>
    <dbReference type="NCBI Taxonomy" id="311180"/>
    <lineage>
        <taxon>Bacteria</taxon>
        <taxon>Pseudomonadati</taxon>
        <taxon>Pseudomonadota</taxon>
        <taxon>Alphaproteobacteria</taxon>
        <taxon>Rhodobacterales</taxon>
        <taxon>Roseobacteraceae</taxon>
        <taxon>Alloyangia</taxon>
    </lineage>
</organism>
<dbReference type="Pfam" id="PF04632">
    <property type="entry name" value="FUSC"/>
    <property type="match status" value="1"/>
</dbReference>
<keyword evidence="2" id="KW-0813">Transport</keyword>
<proteinExistence type="predicted"/>
<feature type="transmembrane region" description="Helical" evidence="7">
    <location>
        <begin position="145"/>
        <end position="166"/>
    </location>
</feature>
<comment type="subcellular location">
    <subcellularLocation>
        <location evidence="1">Cell membrane</location>
        <topology evidence="1">Multi-pass membrane protein</topology>
    </subcellularLocation>
</comment>
<feature type="transmembrane region" description="Helical" evidence="7">
    <location>
        <begin position="111"/>
        <end position="133"/>
    </location>
</feature>
<evidence type="ECO:0000313" key="8">
    <source>
        <dbReference type="EMBL" id="SFS72733.1"/>
    </source>
</evidence>
<sequence>MTGAFQKLGFNRDRLIFALRTAFAACLALVIAWLLGLEHPQWAGMTVWAASQPVRGQLLEKGLFRFAGTVIGTIAGIGLILAMLVHPALLVIGLALWVGLCTGLANLARGFIAYGTVLAGYTAAMVALLDVGHPENVLALGADRMATVLVGVLAALVVGWLFAPAADGSALRARIRGILADLCDQLAAPSSDPEAARQLISALASAEEALDPHAAGSLRSHRETRASRALLSTALSVLLWRRGRDAAPVPDTAGLALKEAAQSLRAGDSAAALTALQRAAALPDLREPLSPLVAALARWRAPENRSVPTAEEMLPVVLHRDWIGAREAAIRATGALLLFGALWQITGFAAGAFLLLGMSIMISIFTTFENPIAMLPFVFLGQFLGASMALAIRWLIWPHAGAEWQLVAMVLPFILLGGLLSGHDRGMKVAFDYNMVMLLLLHPALPLTGTFGTSVMMGLAVVAAPLAALAAYRTIYPPTLRRKQVTLAKMMLHDVAALAGDAQALRHRAVWRARLYHRMLRLFRLTERSARAQRDALDSGLALLDLGHATMRAHEILAAPETPAAERRALKAALARLERIGETPGRAEGALSRLARRAVGPDADIFRHAARSAASLAG</sequence>
<accession>A0A1I6S750</accession>
<evidence type="ECO:0000256" key="5">
    <source>
        <dbReference type="ARBA" id="ARBA00022989"/>
    </source>
</evidence>
<dbReference type="PANTHER" id="PTHR30509:SF9">
    <property type="entry name" value="MULTIDRUG RESISTANCE PROTEIN MDTO"/>
    <property type="match status" value="1"/>
</dbReference>
<name>A0A1I6S750_9RHOB</name>
<dbReference type="OrthoDB" id="9807111at2"/>
<evidence type="ECO:0000256" key="7">
    <source>
        <dbReference type="SAM" id="Phobius"/>
    </source>
</evidence>
<evidence type="ECO:0000256" key="1">
    <source>
        <dbReference type="ARBA" id="ARBA00004651"/>
    </source>
</evidence>
<dbReference type="InterPro" id="IPR006726">
    <property type="entry name" value="PHBA_efflux_AaeB/fusaric-R"/>
</dbReference>
<feature type="transmembrane region" description="Helical" evidence="7">
    <location>
        <begin position="375"/>
        <end position="396"/>
    </location>
</feature>
<dbReference type="PANTHER" id="PTHR30509">
    <property type="entry name" value="P-HYDROXYBENZOIC ACID EFFLUX PUMP SUBUNIT-RELATED"/>
    <property type="match status" value="1"/>
</dbReference>
<evidence type="ECO:0000313" key="9">
    <source>
        <dbReference type="Proteomes" id="UP000199392"/>
    </source>
</evidence>
<feature type="transmembrane region" description="Helical" evidence="7">
    <location>
        <begin position="402"/>
        <end position="422"/>
    </location>
</feature>
<keyword evidence="4 7" id="KW-0812">Transmembrane</keyword>
<dbReference type="GO" id="GO:0022857">
    <property type="term" value="F:transmembrane transporter activity"/>
    <property type="evidence" value="ECO:0007669"/>
    <property type="project" value="InterPro"/>
</dbReference>
<dbReference type="RefSeq" id="WP_092423592.1">
    <property type="nucleotide sequence ID" value="NZ_FNCL01000004.1"/>
</dbReference>
<evidence type="ECO:0000256" key="6">
    <source>
        <dbReference type="ARBA" id="ARBA00023136"/>
    </source>
</evidence>
<dbReference type="STRING" id="311180.SAMN04488050_104162"/>
<evidence type="ECO:0000256" key="3">
    <source>
        <dbReference type="ARBA" id="ARBA00022475"/>
    </source>
</evidence>
<dbReference type="Proteomes" id="UP000199392">
    <property type="component" value="Unassembled WGS sequence"/>
</dbReference>
<reference evidence="9" key="1">
    <citation type="submission" date="2016-10" db="EMBL/GenBank/DDBJ databases">
        <authorList>
            <person name="Varghese N."/>
            <person name="Submissions S."/>
        </authorList>
    </citation>
    <scope>NUCLEOTIDE SEQUENCE [LARGE SCALE GENOMIC DNA]</scope>
    <source>
        <strain evidence="9">DSM 26894</strain>
    </source>
</reference>
<dbReference type="GO" id="GO:0005886">
    <property type="term" value="C:plasma membrane"/>
    <property type="evidence" value="ECO:0007669"/>
    <property type="project" value="UniProtKB-SubCell"/>
</dbReference>
<gene>
    <name evidence="8" type="ORF">SAMN04488050_104162</name>
</gene>
<evidence type="ECO:0000256" key="4">
    <source>
        <dbReference type="ARBA" id="ARBA00022692"/>
    </source>
</evidence>
<keyword evidence="5 7" id="KW-1133">Transmembrane helix</keyword>
<dbReference type="AlphaFoldDB" id="A0A1I6S750"/>
<keyword evidence="9" id="KW-1185">Reference proteome</keyword>
<keyword evidence="3" id="KW-1003">Cell membrane</keyword>
<dbReference type="EMBL" id="FOZW01000004">
    <property type="protein sequence ID" value="SFS72733.1"/>
    <property type="molecule type" value="Genomic_DNA"/>
</dbReference>
<feature type="transmembrane region" description="Helical" evidence="7">
    <location>
        <begin position="451"/>
        <end position="472"/>
    </location>
</feature>
<protein>
    <submittedName>
        <fullName evidence="8">Uncharacterized membrane protein YccC</fullName>
    </submittedName>
</protein>